<dbReference type="EMBL" id="ADFP01000123">
    <property type="protein sequence ID" value="EFB89683.1"/>
    <property type="molecule type" value="Genomic_DNA"/>
</dbReference>
<name>A0ABM9ZS04_9BACT</name>
<dbReference type="Proteomes" id="UP000006462">
    <property type="component" value="Unassembled WGS sequence"/>
</dbReference>
<gene>
    <name evidence="1" type="ORF">HMPREF7215_2418</name>
</gene>
<evidence type="ECO:0000313" key="2">
    <source>
        <dbReference type="Proteomes" id="UP000006462"/>
    </source>
</evidence>
<protein>
    <submittedName>
        <fullName evidence="1">Uncharacterized protein</fullName>
    </submittedName>
</protein>
<comment type="caution">
    <text evidence="1">The sequence shown here is derived from an EMBL/GenBank/DDBJ whole genome shotgun (WGS) entry which is preliminary data.</text>
</comment>
<proteinExistence type="predicted"/>
<accession>A0ABM9ZS04</accession>
<organism evidence="1 2">
    <name type="scientific">Pyramidobacter piscolens W5455</name>
    <dbReference type="NCBI Taxonomy" id="352165"/>
    <lineage>
        <taxon>Bacteria</taxon>
        <taxon>Thermotogati</taxon>
        <taxon>Synergistota</taxon>
        <taxon>Synergistia</taxon>
        <taxon>Synergistales</taxon>
        <taxon>Dethiosulfovibrionaceae</taxon>
        <taxon>Pyramidobacter</taxon>
    </lineage>
</organism>
<sequence length="40" mass="4239">MLNSLRLLLSSDICGIPPQNGKFFAARRPLGSSDAAPVQP</sequence>
<reference evidence="1 2" key="1">
    <citation type="submission" date="2009-12" db="EMBL/GenBank/DDBJ databases">
        <authorList>
            <person name="Shrivastava S."/>
            <person name="Madupu R."/>
            <person name="Durkin A.S."/>
            <person name="Torralba M."/>
            <person name="Methe B."/>
            <person name="Sutton G.G."/>
            <person name="Strausberg R.L."/>
            <person name="Nelson K.E."/>
        </authorList>
    </citation>
    <scope>NUCLEOTIDE SEQUENCE [LARGE SCALE GENOMIC DNA]</scope>
    <source>
        <strain evidence="1 2">W5455</strain>
    </source>
</reference>
<keyword evidence="2" id="KW-1185">Reference proteome</keyword>
<evidence type="ECO:0000313" key="1">
    <source>
        <dbReference type="EMBL" id="EFB89683.1"/>
    </source>
</evidence>